<evidence type="ECO:0000256" key="2">
    <source>
        <dbReference type="ARBA" id="ARBA00022729"/>
    </source>
</evidence>
<evidence type="ECO:0000256" key="1">
    <source>
        <dbReference type="ARBA" id="ARBA00004196"/>
    </source>
</evidence>
<dbReference type="CDD" id="cd14657">
    <property type="entry name" value="Imelysin_IrpA-like"/>
    <property type="match status" value="1"/>
</dbReference>
<sequence length="435" mass="47212">MKLSSAPIFAVSIVAAALLSACSQNPTQEHTAVPIESLKSAVVVQYADIAEAVYEDSLITAMALRDQIQVFLDHPTESNLAKAKEAWIAARVPYQQSEVYRFGNAIVDDWEGKVNAWPLDEGLIDYVDTSAYGEESDVNSLYSANIIANKTLTIGGSTLDASKITPELIAEHLHEADGVEANVASGYHAIEFLLWGQDLNGTNKGAGERPASDYDLQNCSNGHCERRREYLLAATDLLISDLEEMAQNWKHAGAARVALLEQSSDQGLSTILTGMGSLAYGELGGERTKLGLLLHDPEEEHDCFSDNTHYSHYYDAKGIKNAYLGEYTRIDGTLVKGPSLSTLVQQAQPSLDVTMKARLMATEAAAQVMVDQAMQGNTFDVLIGMNNTAGNQVVNNFIDSLVSETRTTEEIIRLLDLQGISLEGSDSLDNPDSVF</sequence>
<name>A0ABT4JV96_9GAMM</name>
<reference evidence="5" key="1">
    <citation type="submission" date="2022-12" db="EMBL/GenBank/DDBJ databases">
        <title>Marinomonas 15G1-11 sp. nov, isolated from marine algae.</title>
        <authorList>
            <person name="Butt M."/>
            <person name="Choi D.G."/>
            <person name="Kim J.M."/>
            <person name="Lee J.K."/>
            <person name="Baek J.H."/>
            <person name="Jeon C.O."/>
        </authorList>
    </citation>
    <scope>NUCLEOTIDE SEQUENCE</scope>
    <source>
        <strain evidence="5">15G1-11</strain>
    </source>
</reference>
<dbReference type="Pfam" id="PF09375">
    <property type="entry name" value="Peptidase_M75"/>
    <property type="match status" value="1"/>
</dbReference>
<comment type="caution">
    <text evidence="5">The sequence shown here is derived from an EMBL/GenBank/DDBJ whole genome shotgun (WGS) entry which is preliminary data.</text>
</comment>
<evidence type="ECO:0000313" key="5">
    <source>
        <dbReference type="EMBL" id="MCZ2722319.1"/>
    </source>
</evidence>
<dbReference type="Proteomes" id="UP001149719">
    <property type="component" value="Unassembled WGS sequence"/>
</dbReference>
<gene>
    <name evidence="5" type="ORF">O1D97_11935</name>
</gene>
<keyword evidence="2 3" id="KW-0732">Signal</keyword>
<feature type="chain" id="PRO_5047491137" evidence="3">
    <location>
        <begin position="22"/>
        <end position="435"/>
    </location>
</feature>
<evidence type="ECO:0000256" key="3">
    <source>
        <dbReference type="SAM" id="SignalP"/>
    </source>
</evidence>
<dbReference type="PROSITE" id="PS51257">
    <property type="entry name" value="PROKAR_LIPOPROTEIN"/>
    <property type="match status" value="1"/>
</dbReference>
<protein>
    <submittedName>
        <fullName evidence="5">Peptidase</fullName>
    </submittedName>
</protein>
<feature type="signal peptide" evidence="3">
    <location>
        <begin position="1"/>
        <end position="21"/>
    </location>
</feature>
<accession>A0ABT4JV96</accession>
<evidence type="ECO:0000259" key="4">
    <source>
        <dbReference type="Pfam" id="PF09375"/>
    </source>
</evidence>
<dbReference type="InterPro" id="IPR038352">
    <property type="entry name" value="Imelysin_sf"/>
</dbReference>
<dbReference type="RefSeq" id="WP_269125869.1">
    <property type="nucleotide sequence ID" value="NZ_JAPUBN010000017.1"/>
</dbReference>
<dbReference type="Gene3D" id="1.20.1420.20">
    <property type="entry name" value="M75 peptidase, HXXE motif"/>
    <property type="match status" value="1"/>
</dbReference>
<proteinExistence type="predicted"/>
<dbReference type="InterPro" id="IPR018976">
    <property type="entry name" value="Imelysin-like"/>
</dbReference>
<evidence type="ECO:0000313" key="6">
    <source>
        <dbReference type="Proteomes" id="UP001149719"/>
    </source>
</evidence>
<feature type="domain" description="Imelysin-like" evidence="4">
    <location>
        <begin position="52"/>
        <end position="406"/>
    </location>
</feature>
<keyword evidence="6" id="KW-1185">Reference proteome</keyword>
<dbReference type="EMBL" id="JAPUBN010000017">
    <property type="protein sequence ID" value="MCZ2722319.1"/>
    <property type="molecule type" value="Genomic_DNA"/>
</dbReference>
<organism evidence="5 6">
    <name type="scientific">Marinomonas phaeophyticola</name>
    <dbReference type="NCBI Taxonomy" id="3004091"/>
    <lineage>
        <taxon>Bacteria</taxon>
        <taxon>Pseudomonadati</taxon>
        <taxon>Pseudomonadota</taxon>
        <taxon>Gammaproteobacteria</taxon>
        <taxon>Oceanospirillales</taxon>
        <taxon>Oceanospirillaceae</taxon>
        <taxon>Marinomonas</taxon>
    </lineage>
</organism>
<comment type="subcellular location">
    <subcellularLocation>
        <location evidence="1">Cell envelope</location>
    </subcellularLocation>
</comment>